<evidence type="ECO:0000313" key="2">
    <source>
        <dbReference type="Proteomes" id="UP000661112"/>
    </source>
</evidence>
<dbReference type="RefSeq" id="WP_190467560.1">
    <property type="nucleotide sequence ID" value="NZ_JACJSG010000004.1"/>
</dbReference>
<name>A0ABR8CZH0_9NOST</name>
<accession>A0ABR8CZH0</accession>
<proteinExistence type="predicted"/>
<reference evidence="1 2" key="1">
    <citation type="journal article" date="2020" name="ISME J.">
        <title>Comparative genomics reveals insights into cyanobacterial evolution and habitat adaptation.</title>
        <authorList>
            <person name="Chen M.Y."/>
            <person name="Teng W.K."/>
            <person name="Zhao L."/>
            <person name="Hu C.X."/>
            <person name="Zhou Y.K."/>
            <person name="Han B.P."/>
            <person name="Song L.R."/>
            <person name="Shu W.S."/>
        </authorList>
    </citation>
    <scope>NUCLEOTIDE SEQUENCE [LARGE SCALE GENOMIC DNA]</scope>
    <source>
        <strain evidence="1 2">FACHB-119</strain>
    </source>
</reference>
<sequence>MEEPWKNWKVPQDAIDWAKALLPDRRPKQRLLDVIKMLDTHGELTEYNARLIEAIALSSLWDEEAYLKFEALGLELAKEQFDLAFINCEHDETIGSPENPRNWKK</sequence>
<evidence type="ECO:0000313" key="1">
    <source>
        <dbReference type="EMBL" id="MBD2499879.1"/>
    </source>
</evidence>
<comment type="caution">
    <text evidence="1">The sequence shown here is derived from an EMBL/GenBank/DDBJ whole genome shotgun (WGS) entry which is preliminary data.</text>
</comment>
<dbReference type="Proteomes" id="UP000661112">
    <property type="component" value="Unassembled WGS sequence"/>
</dbReference>
<dbReference type="EMBL" id="JACJSG010000004">
    <property type="protein sequence ID" value="MBD2499879.1"/>
    <property type="molecule type" value="Genomic_DNA"/>
</dbReference>
<organism evidence="1 2">
    <name type="scientific">Anabaena azotica FACHB-119</name>
    <dbReference type="NCBI Taxonomy" id="947527"/>
    <lineage>
        <taxon>Bacteria</taxon>
        <taxon>Bacillati</taxon>
        <taxon>Cyanobacteriota</taxon>
        <taxon>Cyanophyceae</taxon>
        <taxon>Nostocales</taxon>
        <taxon>Nostocaceae</taxon>
        <taxon>Anabaena</taxon>
        <taxon>Anabaena azotica</taxon>
    </lineage>
</organism>
<gene>
    <name evidence="1" type="ORF">H6G83_04465</name>
</gene>
<protein>
    <submittedName>
        <fullName evidence="1">Uncharacterized protein</fullName>
    </submittedName>
</protein>
<keyword evidence="2" id="KW-1185">Reference proteome</keyword>